<comment type="caution">
    <text evidence="1">The sequence shown here is derived from an EMBL/GenBank/DDBJ whole genome shotgun (WGS) entry which is preliminary data.</text>
</comment>
<protein>
    <submittedName>
        <fullName evidence="1">Uncharacterized protein</fullName>
    </submittedName>
</protein>
<proteinExistence type="predicted"/>
<dbReference type="OrthoDB" id="1703979at2759"/>
<gene>
    <name evidence="1" type="ORF">H5410_027288</name>
</gene>
<sequence>MEHLWAMHPILVLDREFFKGISGNIGLTEDVPTLTYLDVTNFVVKPPSPKALLPNILELTFKLIKFRPTKANYFLNTPYFICNVFNTLSGRKLGKVTHYLEDPNCVDQQFQKLEFVELREFDGTLFELIFLKLILAYSP</sequence>
<dbReference type="Proteomes" id="UP000824120">
    <property type="component" value="Chromosome 5"/>
</dbReference>
<evidence type="ECO:0000313" key="1">
    <source>
        <dbReference type="EMBL" id="KAG5605796.1"/>
    </source>
</evidence>
<evidence type="ECO:0000313" key="2">
    <source>
        <dbReference type="Proteomes" id="UP000824120"/>
    </source>
</evidence>
<organism evidence="1 2">
    <name type="scientific">Solanum commersonii</name>
    <name type="common">Commerson's wild potato</name>
    <name type="synonym">Commerson's nightshade</name>
    <dbReference type="NCBI Taxonomy" id="4109"/>
    <lineage>
        <taxon>Eukaryota</taxon>
        <taxon>Viridiplantae</taxon>
        <taxon>Streptophyta</taxon>
        <taxon>Embryophyta</taxon>
        <taxon>Tracheophyta</taxon>
        <taxon>Spermatophyta</taxon>
        <taxon>Magnoliopsida</taxon>
        <taxon>eudicotyledons</taxon>
        <taxon>Gunneridae</taxon>
        <taxon>Pentapetalae</taxon>
        <taxon>asterids</taxon>
        <taxon>lamiids</taxon>
        <taxon>Solanales</taxon>
        <taxon>Solanaceae</taxon>
        <taxon>Solanoideae</taxon>
        <taxon>Solaneae</taxon>
        <taxon>Solanum</taxon>
    </lineage>
</organism>
<keyword evidence="2" id="KW-1185">Reference proteome</keyword>
<name>A0A9J5Z2Z7_SOLCO</name>
<reference evidence="1 2" key="1">
    <citation type="submission" date="2020-09" db="EMBL/GenBank/DDBJ databases">
        <title>De no assembly of potato wild relative species, Solanum commersonii.</title>
        <authorList>
            <person name="Cho K."/>
        </authorList>
    </citation>
    <scope>NUCLEOTIDE SEQUENCE [LARGE SCALE GENOMIC DNA]</scope>
    <source>
        <strain evidence="1">LZ3.2</strain>
        <tissue evidence="1">Leaf</tissue>
    </source>
</reference>
<dbReference type="EMBL" id="JACXVP010000005">
    <property type="protein sequence ID" value="KAG5605796.1"/>
    <property type="molecule type" value="Genomic_DNA"/>
</dbReference>
<dbReference type="AlphaFoldDB" id="A0A9J5Z2Z7"/>
<accession>A0A9J5Z2Z7</accession>